<dbReference type="Proteomes" id="UP001331515">
    <property type="component" value="Unassembled WGS sequence"/>
</dbReference>
<gene>
    <name evidence="1" type="ORF">CgunFtcFv8_009613</name>
</gene>
<dbReference type="AlphaFoldDB" id="A0AAN8C393"/>
<proteinExistence type="predicted"/>
<evidence type="ECO:0000313" key="1">
    <source>
        <dbReference type="EMBL" id="KAK5895962.1"/>
    </source>
</evidence>
<comment type="caution">
    <text evidence="1">The sequence shown here is derived from an EMBL/GenBank/DDBJ whole genome shotgun (WGS) entry which is preliminary data.</text>
</comment>
<sequence length="69" mass="7492">MAAYLTLQVKAGDSKLRYQHHISAAAASLSVTVSHGRPPQTWAFRGLVSRPWARQPLSLPPCTACCSSR</sequence>
<evidence type="ECO:0000313" key="2">
    <source>
        <dbReference type="Proteomes" id="UP001331515"/>
    </source>
</evidence>
<name>A0AAN8C393_CHAGU</name>
<dbReference type="EMBL" id="JAURVH010001534">
    <property type="protein sequence ID" value="KAK5895962.1"/>
    <property type="molecule type" value="Genomic_DNA"/>
</dbReference>
<keyword evidence="2" id="KW-1185">Reference proteome</keyword>
<organism evidence="1 2">
    <name type="scientific">Champsocephalus gunnari</name>
    <name type="common">Mackerel icefish</name>
    <dbReference type="NCBI Taxonomy" id="52237"/>
    <lineage>
        <taxon>Eukaryota</taxon>
        <taxon>Metazoa</taxon>
        <taxon>Chordata</taxon>
        <taxon>Craniata</taxon>
        <taxon>Vertebrata</taxon>
        <taxon>Euteleostomi</taxon>
        <taxon>Actinopterygii</taxon>
        <taxon>Neopterygii</taxon>
        <taxon>Teleostei</taxon>
        <taxon>Neoteleostei</taxon>
        <taxon>Acanthomorphata</taxon>
        <taxon>Eupercaria</taxon>
        <taxon>Perciformes</taxon>
        <taxon>Notothenioidei</taxon>
        <taxon>Channichthyidae</taxon>
        <taxon>Champsocephalus</taxon>
    </lineage>
</organism>
<reference evidence="1 2" key="1">
    <citation type="journal article" date="2023" name="Mol. Biol. Evol.">
        <title>Genomics of Secondarily Temperate Adaptation in the Only Non-Antarctic Icefish.</title>
        <authorList>
            <person name="Rivera-Colon A.G."/>
            <person name="Rayamajhi N."/>
            <person name="Minhas B.F."/>
            <person name="Madrigal G."/>
            <person name="Bilyk K.T."/>
            <person name="Yoon V."/>
            <person name="Hune M."/>
            <person name="Gregory S."/>
            <person name="Cheng C.H.C."/>
            <person name="Catchen J.M."/>
        </authorList>
    </citation>
    <scope>NUCLEOTIDE SEQUENCE [LARGE SCALE GENOMIC DNA]</scope>
    <source>
        <tissue evidence="1">White muscle</tissue>
    </source>
</reference>
<accession>A0AAN8C393</accession>
<protein>
    <submittedName>
        <fullName evidence="1">Uncharacterized protein</fullName>
    </submittedName>
</protein>